<keyword evidence="3" id="KW-1185">Reference proteome</keyword>
<reference evidence="2 3" key="1">
    <citation type="journal article" date="2019" name="Commun. Biol.">
        <title>The bagworm genome reveals a unique fibroin gene that provides high tensile strength.</title>
        <authorList>
            <person name="Kono N."/>
            <person name="Nakamura H."/>
            <person name="Ohtoshi R."/>
            <person name="Tomita M."/>
            <person name="Numata K."/>
            <person name="Arakawa K."/>
        </authorList>
    </citation>
    <scope>NUCLEOTIDE SEQUENCE [LARGE SCALE GENOMIC DNA]</scope>
</reference>
<dbReference type="OrthoDB" id="10057240at2759"/>
<dbReference type="Pfam" id="PF13843">
    <property type="entry name" value="DDE_Tnp_1_7"/>
    <property type="match status" value="1"/>
</dbReference>
<evidence type="ECO:0000259" key="1">
    <source>
        <dbReference type="Pfam" id="PF13843"/>
    </source>
</evidence>
<dbReference type="AlphaFoldDB" id="A0A4C1XWG7"/>
<feature type="domain" description="PiggyBac transposable element-derived protein" evidence="1">
    <location>
        <begin position="2"/>
        <end position="90"/>
    </location>
</feature>
<organism evidence="2 3">
    <name type="scientific">Eumeta variegata</name>
    <name type="common">Bagworm moth</name>
    <name type="synonym">Eumeta japonica</name>
    <dbReference type="NCBI Taxonomy" id="151549"/>
    <lineage>
        <taxon>Eukaryota</taxon>
        <taxon>Metazoa</taxon>
        <taxon>Ecdysozoa</taxon>
        <taxon>Arthropoda</taxon>
        <taxon>Hexapoda</taxon>
        <taxon>Insecta</taxon>
        <taxon>Pterygota</taxon>
        <taxon>Neoptera</taxon>
        <taxon>Endopterygota</taxon>
        <taxon>Lepidoptera</taxon>
        <taxon>Glossata</taxon>
        <taxon>Ditrysia</taxon>
        <taxon>Tineoidea</taxon>
        <taxon>Psychidae</taxon>
        <taxon>Oiketicinae</taxon>
        <taxon>Eumeta</taxon>
    </lineage>
</organism>
<name>A0A4C1XWG7_EUMVA</name>
<dbReference type="InterPro" id="IPR029526">
    <property type="entry name" value="PGBD"/>
</dbReference>
<dbReference type="GO" id="GO:0043565">
    <property type="term" value="F:sequence-specific DNA binding"/>
    <property type="evidence" value="ECO:0007669"/>
    <property type="project" value="TreeGrafter"/>
</dbReference>
<evidence type="ECO:0000313" key="2">
    <source>
        <dbReference type="EMBL" id="GBP67412.1"/>
    </source>
</evidence>
<accession>A0A4C1XWG7</accession>
<evidence type="ECO:0000313" key="3">
    <source>
        <dbReference type="Proteomes" id="UP000299102"/>
    </source>
</evidence>
<dbReference type="EMBL" id="BGZK01000983">
    <property type="protein sequence ID" value="GBP67412.1"/>
    <property type="molecule type" value="Genomic_DNA"/>
</dbReference>
<sequence length="92" mass="10701">MKKEPRGKLCHKDSKEIIAAKWHYNSIVTIASNCHELDPITKVDRIKFVDKKRAKIQIDCPAVIKMYNKYMSGVDYFDENVDSMRVALRGKQ</sequence>
<protein>
    <submittedName>
        <fullName evidence="2">PiggyBac transposable element-derived protein 3</fullName>
    </submittedName>
</protein>
<dbReference type="PANTHER" id="PTHR47055:SF3">
    <property type="entry name" value="PHORBOL-ESTER_DAG-TYPE DOMAIN-CONTAINING PROTEIN"/>
    <property type="match status" value="1"/>
</dbReference>
<dbReference type="InterPro" id="IPR052638">
    <property type="entry name" value="PiggyBac_TE-derived"/>
</dbReference>
<gene>
    <name evidence="2" type="primary">PGBD3</name>
    <name evidence="2" type="ORF">EVAR_47130_1</name>
</gene>
<dbReference type="Proteomes" id="UP000299102">
    <property type="component" value="Unassembled WGS sequence"/>
</dbReference>
<dbReference type="PANTHER" id="PTHR47055">
    <property type="entry name" value="DDE_TNP_1_7 DOMAIN-CONTAINING PROTEIN"/>
    <property type="match status" value="1"/>
</dbReference>
<proteinExistence type="predicted"/>
<dbReference type="STRING" id="151549.A0A4C1XWG7"/>
<comment type="caution">
    <text evidence="2">The sequence shown here is derived from an EMBL/GenBank/DDBJ whole genome shotgun (WGS) entry which is preliminary data.</text>
</comment>